<proteinExistence type="predicted"/>
<dbReference type="EMBL" id="UOEW01000223">
    <property type="protein sequence ID" value="VAW39326.1"/>
    <property type="molecule type" value="Genomic_DNA"/>
</dbReference>
<organism evidence="1">
    <name type="scientific">hydrothermal vent metagenome</name>
    <dbReference type="NCBI Taxonomy" id="652676"/>
    <lineage>
        <taxon>unclassified sequences</taxon>
        <taxon>metagenomes</taxon>
        <taxon>ecological metagenomes</taxon>
    </lineage>
</organism>
<dbReference type="AlphaFoldDB" id="A0A3B0W3Y5"/>
<gene>
    <name evidence="1" type="ORF">MNBD_GAMMA01-1989</name>
</gene>
<accession>A0A3B0W3Y5</accession>
<sequence>SSKFDAIIVPGQNTQKCVINRIYKITQEQLSELRSLRKNSQQNLSK</sequence>
<name>A0A3B0W3Y5_9ZZZZ</name>
<reference evidence="1" key="1">
    <citation type="submission" date="2018-06" db="EMBL/GenBank/DDBJ databases">
        <authorList>
            <person name="Zhirakovskaya E."/>
        </authorList>
    </citation>
    <scope>NUCLEOTIDE SEQUENCE</scope>
</reference>
<protein>
    <submittedName>
        <fullName evidence="1">Uncharacterized protein</fullName>
    </submittedName>
</protein>
<feature type="non-terminal residue" evidence="1">
    <location>
        <position position="1"/>
    </location>
</feature>
<evidence type="ECO:0000313" key="1">
    <source>
        <dbReference type="EMBL" id="VAW39326.1"/>
    </source>
</evidence>